<feature type="chain" id="PRO_5047123017" evidence="8">
    <location>
        <begin position="24"/>
        <end position="673"/>
    </location>
</feature>
<dbReference type="InterPro" id="IPR045090">
    <property type="entry name" value="Pept_M3A_M3B"/>
</dbReference>
<dbReference type="Gene3D" id="3.40.390.10">
    <property type="entry name" value="Collagenase (Catalytic Domain)"/>
    <property type="match status" value="1"/>
</dbReference>
<keyword evidence="6 7" id="KW-0482">Metalloprotease</keyword>
<name>A0ABN1LEV0_9ALTE</name>
<accession>A0ABN1LEV0</accession>
<evidence type="ECO:0000256" key="8">
    <source>
        <dbReference type="SAM" id="SignalP"/>
    </source>
</evidence>
<evidence type="ECO:0000256" key="7">
    <source>
        <dbReference type="RuleBase" id="RU003435"/>
    </source>
</evidence>
<proteinExistence type="inferred from homology"/>
<evidence type="ECO:0000256" key="2">
    <source>
        <dbReference type="ARBA" id="ARBA00022670"/>
    </source>
</evidence>
<dbReference type="PROSITE" id="PS51257">
    <property type="entry name" value="PROKAR_LIPOPROTEIN"/>
    <property type="match status" value="1"/>
</dbReference>
<evidence type="ECO:0000256" key="4">
    <source>
        <dbReference type="ARBA" id="ARBA00022801"/>
    </source>
</evidence>
<evidence type="ECO:0000256" key="6">
    <source>
        <dbReference type="ARBA" id="ARBA00023049"/>
    </source>
</evidence>
<dbReference type="RefSeq" id="WP_343857579.1">
    <property type="nucleotide sequence ID" value="NZ_BAAAFD010000002.1"/>
</dbReference>
<dbReference type="PANTHER" id="PTHR11804:SF84">
    <property type="entry name" value="SACCHAROLYSIN"/>
    <property type="match status" value="1"/>
</dbReference>
<evidence type="ECO:0000256" key="1">
    <source>
        <dbReference type="ARBA" id="ARBA00006040"/>
    </source>
</evidence>
<comment type="cofactor">
    <cofactor evidence="7">
        <name>Zn(2+)</name>
        <dbReference type="ChEBI" id="CHEBI:29105"/>
    </cofactor>
    <text evidence="7">Binds 1 zinc ion.</text>
</comment>
<evidence type="ECO:0000313" key="10">
    <source>
        <dbReference type="EMBL" id="GAA0854835.1"/>
    </source>
</evidence>
<keyword evidence="11" id="KW-1185">Reference proteome</keyword>
<dbReference type="Proteomes" id="UP001500359">
    <property type="component" value="Unassembled WGS sequence"/>
</dbReference>
<dbReference type="CDD" id="cd06455">
    <property type="entry name" value="M3A_TOP"/>
    <property type="match status" value="1"/>
</dbReference>
<keyword evidence="4 7" id="KW-0378">Hydrolase</keyword>
<feature type="signal peptide" evidence="8">
    <location>
        <begin position="1"/>
        <end position="23"/>
    </location>
</feature>
<dbReference type="InterPro" id="IPR024077">
    <property type="entry name" value="Neurolysin/TOP_dom2"/>
</dbReference>
<evidence type="ECO:0000259" key="9">
    <source>
        <dbReference type="Pfam" id="PF01432"/>
    </source>
</evidence>
<dbReference type="InterPro" id="IPR024079">
    <property type="entry name" value="MetalloPept_cat_dom_sf"/>
</dbReference>
<dbReference type="Gene3D" id="1.10.1370.40">
    <property type="match status" value="1"/>
</dbReference>
<sequence>MKPVYIAALAALFLTACQPQESAQAPATDAAATSSPNVLIDGIDSSLSGEQFTALCDDVMEKAQSAFRKLETDTGPATLESVVGVFDQITYDLQPIRHAWYMKAVHPDESVREAATQCSQRYSDFSSQVGLSRGYYERLAAIDLSTLSATDRYMVEQGLASFKRAGVDKDQATRDKIRALRKEITEIGNQFDKNIRDDVRYVTTTVDKLTGLPQDYLDARPADENGLIKISTDYPDINPILSYAENDDLRKQLRIASRSRGYPQNQDILKTLIKKRHELANLLGFENFAALSMDDKMIGSPENADAFLTKVGLALAEPVKKELDILLARLKKIDPQATQVQTWQVSYLMNLIRQEDYALDSKEVREYFQYDKVRDGILQLTEDLFAVEIRPWKTQTWHEDVETYEIVENGQIIGRFYMDNHPRDNKYKHAAHWGLRSGIKDKQIALSGLAQNFPKGLMEHGQVETFLHEFGHLIHNIFSGNQKWFAITGMSMERDFVEAPSQMLEEWIWDYDTLKKFAVNKEGETIPKALVDKMVKARDFGMATNTATQIYYANLSLNYYNREPDSFELEPLMVKLAETFSPYPHVDGTHFYAAFGHLNGYSSNYYTYQWSLAIATDLFSKFKEAGMRNQKVAAEYRDKVLGAAGSKPAAAFVEDFLGRPFSPDAYIDKLKSL</sequence>
<dbReference type="SUPFAM" id="SSF55486">
    <property type="entry name" value="Metalloproteases ('zincins'), catalytic domain"/>
    <property type="match status" value="1"/>
</dbReference>
<keyword evidence="2 7" id="KW-0645">Protease</keyword>
<evidence type="ECO:0000256" key="5">
    <source>
        <dbReference type="ARBA" id="ARBA00022833"/>
    </source>
</evidence>
<dbReference type="InterPro" id="IPR001567">
    <property type="entry name" value="Pept_M3A_M3B_dom"/>
</dbReference>
<dbReference type="EMBL" id="BAAAFD010000002">
    <property type="protein sequence ID" value="GAA0854835.1"/>
    <property type="molecule type" value="Genomic_DNA"/>
</dbReference>
<protein>
    <submittedName>
        <fullName evidence="10">M3 family metallopeptidase</fullName>
    </submittedName>
</protein>
<dbReference type="Pfam" id="PF01432">
    <property type="entry name" value="Peptidase_M3"/>
    <property type="match status" value="1"/>
</dbReference>
<evidence type="ECO:0000313" key="11">
    <source>
        <dbReference type="Proteomes" id="UP001500359"/>
    </source>
</evidence>
<comment type="similarity">
    <text evidence="1 7">Belongs to the peptidase M3 family.</text>
</comment>
<organism evidence="10 11">
    <name type="scientific">Aliiglaciecola litoralis</name>
    <dbReference type="NCBI Taxonomy" id="582857"/>
    <lineage>
        <taxon>Bacteria</taxon>
        <taxon>Pseudomonadati</taxon>
        <taxon>Pseudomonadota</taxon>
        <taxon>Gammaproteobacteria</taxon>
        <taxon>Alteromonadales</taxon>
        <taxon>Alteromonadaceae</taxon>
        <taxon>Aliiglaciecola</taxon>
    </lineage>
</organism>
<gene>
    <name evidence="10" type="ORF">GCM10009114_12070</name>
</gene>
<evidence type="ECO:0000256" key="3">
    <source>
        <dbReference type="ARBA" id="ARBA00022723"/>
    </source>
</evidence>
<keyword evidence="8" id="KW-0732">Signal</keyword>
<dbReference type="Gene3D" id="1.10.1370.10">
    <property type="entry name" value="Neurolysin, domain 3"/>
    <property type="match status" value="1"/>
</dbReference>
<keyword evidence="3 7" id="KW-0479">Metal-binding</keyword>
<keyword evidence="5 7" id="KW-0862">Zinc</keyword>
<comment type="caution">
    <text evidence="10">The sequence shown here is derived from an EMBL/GenBank/DDBJ whole genome shotgun (WGS) entry which is preliminary data.</text>
</comment>
<feature type="domain" description="Peptidase M3A/M3B catalytic" evidence="9">
    <location>
        <begin position="241"/>
        <end position="670"/>
    </location>
</feature>
<reference evidence="10 11" key="1">
    <citation type="journal article" date="2019" name="Int. J. Syst. Evol. Microbiol.">
        <title>The Global Catalogue of Microorganisms (GCM) 10K type strain sequencing project: providing services to taxonomists for standard genome sequencing and annotation.</title>
        <authorList>
            <consortium name="The Broad Institute Genomics Platform"/>
            <consortium name="The Broad Institute Genome Sequencing Center for Infectious Disease"/>
            <person name="Wu L."/>
            <person name="Ma J."/>
        </authorList>
    </citation>
    <scope>NUCLEOTIDE SEQUENCE [LARGE SCALE GENOMIC DNA]</scope>
    <source>
        <strain evidence="10 11">JCM 15896</strain>
    </source>
</reference>
<dbReference type="PANTHER" id="PTHR11804">
    <property type="entry name" value="PROTEASE M3 THIMET OLIGOPEPTIDASE-RELATED"/>
    <property type="match status" value="1"/>
</dbReference>